<sequence>MGSSTLLLLVVFVFDLVAFALAVAAEQRRNTVGVETLFYSRLHGFNWNAFKSIGYMAKIEKVGNDSYCRYDSDIATGLGVGSLLFLMANQLLIMVASRCLCCGKAMRPSGSRAWAIVLFITCWVFFFIAEICLLVASVRNGYHTKYLSDPSHSCQKVRKGIFGAGAAFVVLTGIVSELYYVSYSKANDEQPSYDRDTGIRMGNL</sequence>
<keyword evidence="2" id="KW-1185">Reference proteome</keyword>
<evidence type="ECO:0000313" key="2">
    <source>
        <dbReference type="Proteomes" id="UP000309997"/>
    </source>
</evidence>
<name>A0ACC4CF85_POPAL</name>
<reference evidence="1 2" key="1">
    <citation type="journal article" date="2024" name="Plant Biotechnol. J.">
        <title>Genome and CRISPR/Cas9 system of a widespread forest tree (Populus alba) in the world.</title>
        <authorList>
            <person name="Liu Y.J."/>
            <person name="Jiang P.F."/>
            <person name="Han X.M."/>
            <person name="Li X.Y."/>
            <person name="Wang H.M."/>
            <person name="Wang Y.J."/>
            <person name="Wang X.X."/>
            <person name="Zeng Q.Y."/>
        </authorList>
    </citation>
    <scope>NUCLEOTIDE SEQUENCE [LARGE SCALE GENOMIC DNA]</scope>
    <source>
        <strain evidence="2">cv. PAL-ZL1</strain>
    </source>
</reference>
<organism evidence="1 2">
    <name type="scientific">Populus alba</name>
    <name type="common">White poplar</name>
    <dbReference type="NCBI Taxonomy" id="43335"/>
    <lineage>
        <taxon>Eukaryota</taxon>
        <taxon>Viridiplantae</taxon>
        <taxon>Streptophyta</taxon>
        <taxon>Embryophyta</taxon>
        <taxon>Tracheophyta</taxon>
        <taxon>Spermatophyta</taxon>
        <taxon>Magnoliopsida</taxon>
        <taxon>eudicotyledons</taxon>
        <taxon>Gunneridae</taxon>
        <taxon>Pentapetalae</taxon>
        <taxon>rosids</taxon>
        <taxon>fabids</taxon>
        <taxon>Malpighiales</taxon>
        <taxon>Salicaceae</taxon>
        <taxon>Saliceae</taxon>
        <taxon>Populus</taxon>
    </lineage>
</organism>
<accession>A0ACC4CF85</accession>
<comment type="caution">
    <text evidence="1">The sequence shown here is derived from an EMBL/GenBank/DDBJ whole genome shotgun (WGS) entry which is preliminary data.</text>
</comment>
<gene>
    <name evidence="1" type="ORF">D5086_008008</name>
</gene>
<proteinExistence type="predicted"/>
<dbReference type="EMBL" id="RCHU02000004">
    <property type="protein sequence ID" value="KAL3596371.1"/>
    <property type="molecule type" value="Genomic_DNA"/>
</dbReference>
<protein>
    <submittedName>
        <fullName evidence="1">Uncharacterized protein</fullName>
    </submittedName>
</protein>
<dbReference type="Proteomes" id="UP000309997">
    <property type="component" value="Unassembled WGS sequence"/>
</dbReference>
<evidence type="ECO:0000313" key="1">
    <source>
        <dbReference type="EMBL" id="KAL3596371.1"/>
    </source>
</evidence>